<sequence>MANPPNHPSPSPQPCSNLPLPTELRFSILQHVLQHHDNIQISNFVADRIAYEKRYRRLLSLAAVSKEFRVDAFTVFASTNVFEATGGLSLTHLLKTLSPLGRANLVHLKVVFPAALGLIDVRELKAAIPMLAAECPKVKLTLSLHATYLRRLSGPHVGQSTRRAAAGVGHISRTPGALLLKQLAGFKGTELVWCYEARDLTHGKFRREAEVWLADGQET</sequence>
<proteinExistence type="predicted"/>
<protein>
    <recommendedName>
        <fullName evidence="3">F-box domain-containing protein</fullName>
    </recommendedName>
</protein>
<accession>A0A6A6R3C7</accession>
<evidence type="ECO:0000313" key="1">
    <source>
        <dbReference type="EMBL" id="KAF2498420.1"/>
    </source>
</evidence>
<dbReference type="EMBL" id="MU004185">
    <property type="protein sequence ID" value="KAF2498420.1"/>
    <property type="molecule type" value="Genomic_DNA"/>
</dbReference>
<keyword evidence="2" id="KW-1185">Reference proteome</keyword>
<organism evidence="1 2">
    <name type="scientific">Lophium mytilinum</name>
    <dbReference type="NCBI Taxonomy" id="390894"/>
    <lineage>
        <taxon>Eukaryota</taxon>
        <taxon>Fungi</taxon>
        <taxon>Dikarya</taxon>
        <taxon>Ascomycota</taxon>
        <taxon>Pezizomycotina</taxon>
        <taxon>Dothideomycetes</taxon>
        <taxon>Pleosporomycetidae</taxon>
        <taxon>Mytilinidiales</taxon>
        <taxon>Mytilinidiaceae</taxon>
        <taxon>Lophium</taxon>
    </lineage>
</organism>
<dbReference type="AlphaFoldDB" id="A0A6A6R3C7"/>
<name>A0A6A6R3C7_9PEZI</name>
<evidence type="ECO:0008006" key="3">
    <source>
        <dbReference type="Google" id="ProtNLM"/>
    </source>
</evidence>
<evidence type="ECO:0000313" key="2">
    <source>
        <dbReference type="Proteomes" id="UP000799750"/>
    </source>
</evidence>
<dbReference type="Proteomes" id="UP000799750">
    <property type="component" value="Unassembled WGS sequence"/>
</dbReference>
<gene>
    <name evidence="1" type="ORF">BU16DRAFT_524534</name>
</gene>
<reference evidence="1" key="1">
    <citation type="journal article" date="2020" name="Stud. Mycol.">
        <title>101 Dothideomycetes genomes: a test case for predicting lifestyles and emergence of pathogens.</title>
        <authorList>
            <person name="Haridas S."/>
            <person name="Albert R."/>
            <person name="Binder M."/>
            <person name="Bloem J."/>
            <person name="Labutti K."/>
            <person name="Salamov A."/>
            <person name="Andreopoulos B."/>
            <person name="Baker S."/>
            <person name="Barry K."/>
            <person name="Bills G."/>
            <person name="Bluhm B."/>
            <person name="Cannon C."/>
            <person name="Castanera R."/>
            <person name="Culley D."/>
            <person name="Daum C."/>
            <person name="Ezra D."/>
            <person name="Gonzalez J."/>
            <person name="Henrissat B."/>
            <person name="Kuo A."/>
            <person name="Liang C."/>
            <person name="Lipzen A."/>
            <person name="Lutzoni F."/>
            <person name="Magnuson J."/>
            <person name="Mondo S."/>
            <person name="Nolan M."/>
            <person name="Ohm R."/>
            <person name="Pangilinan J."/>
            <person name="Park H.-J."/>
            <person name="Ramirez L."/>
            <person name="Alfaro M."/>
            <person name="Sun H."/>
            <person name="Tritt A."/>
            <person name="Yoshinaga Y."/>
            <person name="Zwiers L.-H."/>
            <person name="Turgeon B."/>
            <person name="Goodwin S."/>
            <person name="Spatafora J."/>
            <person name="Crous P."/>
            <person name="Grigoriev I."/>
        </authorList>
    </citation>
    <scope>NUCLEOTIDE SEQUENCE</scope>
    <source>
        <strain evidence="1">CBS 269.34</strain>
    </source>
</reference>